<keyword evidence="3" id="KW-1185">Reference proteome</keyword>
<reference evidence="2 3" key="1">
    <citation type="submission" date="2020-02" db="EMBL/GenBank/DDBJ databases">
        <title>Acidophilic actinobacteria isolated from forest soil.</title>
        <authorList>
            <person name="Golinska P."/>
        </authorList>
    </citation>
    <scope>NUCLEOTIDE SEQUENCE [LARGE SCALE GENOMIC DNA]</scope>
    <source>
        <strain evidence="2 3">NL8</strain>
    </source>
</reference>
<name>A0ABS5L486_9ACTN</name>
<accession>A0ABS5L486</accession>
<dbReference type="PANTHER" id="PTHR48079:SF6">
    <property type="entry name" value="NAD(P)-BINDING DOMAIN-CONTAINING PROTEIN-RELATED"/>
    <property type="match status" value="1"/>
</dbReference>
<dbReference type="Gene3D" id="3.40.50.720">
    <property type="entry name" value="NAD(P)-binding Rossmann-like Domain"/>
    <property type="match status" value="1"/>
</dbReference>
<dbReference type="PANTHER" id="PTHR48079">
    <property type="entry name" value="PROTEIN YEEZ"/>
    <property type="match status" value="1"/>
</dbReference>
<dbReference type="EMBL" id="JAAFYZ010000236">
    <property type="protein sequence ID" value="MBS2553173.1"/>
    <property type="molecule type" value="Genomic_DNA"/>
</dbReference>
<evidence type="ECO:0000313" key="3">
    <source>
        <dbReference type="Proteomes" id="UP000730482"/>
    </source>
</evidence>
<comment type="caution">
    <text evidence="2">The sequence shown here is derived from an EMBL/GenBank/DDBJ whole genome shotgun (WGS) entry which is preliminary data.</text>
</comment>
<dbReference type="RefSeq" id="WP_212019456.1">
    <property type="nucleotide sequence ID" value="NZ_JAAFYZ010000236.1"/>
</dbReference>
<dbReference type="InterPro" id="IPR051783">
    <property type="entry name" value="NAD(P)-dependent_oxidoreduct"/>
</dbReference>
<organism evidence="2 3">
    <name type="scientific">Catenulispora pinistramenti</name>
    <dbReference type="NCBI Taxonomy" id="2705254"/>
    <lineage>
        <taxon>Bacteria</taxon>
        <taxon>Bacillati</taxon>
        <taxon>Actinomycetota</taxon>
        <taxon>Actinomycetes</taxon>
        <taxon>Catenulisporales</taxon>
        <taxon>Catenulisporaceae</taxon>
        <taxon>Catenulispora</taxon>
    </lineage>
</organism>
<feature type="domain" description="NAD-dependent epimerase/dehydratase" evidence="1">
    <location>
        <begin position="10"/>
        <end position="232"/>
    </location>
</feature>
<dbReference type="InterPro" id="IPR036291">
    <property type="entry name" value="NAD(P)-bd_dom_sf"/>
</dbReference>
<evidence type="ECO:0000313" key="2">
    <source>
        <dbReference type="EMBL" id="MBS2553173.1"/>
    </source>
</evidence>
<dbReference type="InterPro" id="IPR001509">
    <property type="entry name" value="Epimerase_deHydtase"/>
</dbReference>
<dbReference type="Proteomes" id="UP000730482">
    <property type="component" value="Unassembled WGS sequence"/>
</dbReference>
<proteinExistence type="predicted"/>
<dbReference type="SUPFAM" id="SSF51735">
    <property type="entry name" value="NAD(P)-binding Rossmann-fold domains"/>
    <property type="match status" value="1"/>
</dbReference>
<dbReference type="Pfam" id="PF01370">
    <property type="entry name" value="Epimerase"/>
    <property type="match status" value="1"/>
</dbReference>
<sequence length="295" mass="31921">MTTTPFSKPILITGGTGKVGSRLIPRVLAQGEPVRALVRDPESETALRLRRAGAELVVGDLTTLTRTGMKPLVDGTSAVIHLVAAFRGGESPERSAAVNTDAAVALARAALDAGVPRFVFTSTNLIYGGGHNGPQTEDVELGPLPSEAPYPITKRAAEKALRELRTDHGLDLRVLRLPFIYGDGDPHIEEFLSRPMEMHPAGRLQMAHHADIAQAILLALRAEGITGEVFNISDDSAATLAEIYRFMGRELTPEMAERAIKDPWYGIVDNTKARRVLGFRPLFPTMWQAVDAGVM</sequence>
<evidence type="ECO:0000259" key="1">
    <source>
        <dbReference type="Pfam" id="PF01370"/>
    </source>
</evidence>
<protein>
    <submittedName>
        <fullName evidence="2">NAD(P)-dependent oxidoreductase</fullName>
    </submittedName>
</protein>
<gene>
    <name evidence="2" type="ORF">KGQ19_40605</name>
</gene>